<dbReference type="EMBL" id="AQQY01000008">
    <property type="protein sequence ID" value="KCV81371.1"/>
    <property type="molecule type" value="Genomic_DNA"/>
</dbReference>
<evidence type="ECO:0000313" key="2">
    <source>
        <dbReference type="Proteomes" id="UP000024836"/>
    </source>
</evidence>
<dbReference type="OrthoDB" id="5347938at2"/>
<sequence length="165" mass="18402">MPAHSKAELLDLSQNEFSKLEALLDTIPPELAAKKCVDQTSIKDVIAHRAYWIRLFMGWYADGQAGKDVSFPADGYTWNQLNDFNERIRASQGHLSWAAARALLRASHAVLIDFLGRLDDDALYAAPMKGAKNHWTTGRWAEAAGASHYRSAAKFVQRCNRELAA</sequence>
<keyword evidence="2" id="KW-1185">Reference proteome</keyword>
<dbReference type="Pfam" id="PF08020">
    <property type="entry name" value="DUF1706"/>
    <property type="match status" value="1"/>
</dbReference>
<organism evidence="1 2">
    <name type="scientific">Actibacterium atlanticum</name>
    <dbReference type="NCBI Taxonomy" id="1461693"/>
    <lineage>
        <taxon>Bacteria</taxon>
        <taxon>Pseudomonadati</taxon>
        <taxon>Pseudomonadota</taxon>
        <taxon>Alphaproteobacteria</taxon>
        <taxon>Rhodobacterales</taxon>
        <taxon>Roseobacteraceae</taxon>
        <taxon>Actibacterium</taxon>
    </lineage>
</organism>
<dbReference type="PANTHER" id="PTHR40658">
    <property type="match status" value="1"/>
</dbReference>
<dbReference type="PANTHER" id="PTHR40658:SF4">
    <property type="entry name" value="HYPOTHETICAL CYTOSOLIC PROTEIN"/>
    <property type="match status" value="1"/>
</dbReference>
<dbReference type="Gene3D" id="1.20.120.450">
    <property type="entry name" value="dinb family like domain"/>
    <property type="match status" value="1"/>
</dbReference>
<dbReference type="SUPFAM" id="SSF109854">
    <property type="entry name" value="DinB/YfiT-like putative metalloenzymes"/>
    <property type="match status" value="1"/>
</dbReference>
<name>A0A058ZKN5_9RHOB</name>
<dbReference type="RefSeq" id="WP_035251960.1">
    <property type="nucleotide sequence ID" value="NZ_AQQY01000008.1"/>
</dbReference>
<comment type="caution">
    <text evidence="1">The sequence shown here is derived from an EMBL/GenBank/DDBJ whole genome shotgun (WGS) entry which is preliminary data.</text>
</comment>
<dbReference type="STRING" id="1461693.ATO10_12219"/>
<protein>
    <recommendedName>
        <fullName evidence="3">DfsB family protein</fullName>
    </recommendedName>
</protein>
<evidence type="ECO:0000313" key="1">
    <source>
        <dbReference type="EMBL" id="KCV81371.1"/>
    </source>
</evidence>
<dbReference type="Proteomes" id="UP000024836">
    <property type="component" value="Unassembled WGS sequence"/>
</dbReference>
<dbReference type="InterPro" id="IPR012550">
    <property type="entry name" value="DUF1706"/>
</dbReference>
<evidence type="ECO:0008006" key="3">
    <source>
        <dbReference type="Google" id="ProtNLM"/>
    </source>
</evidence>
<dbReference type="eggNOG" id="COG4283">
    <property type="taxonomic scope" value="Bacteria"/>
</dbReference>
<gene>
    <name evidence="1" type="ORF">ATO10_12219</name>
</gene>
<dbReference type="InterPro" id="IPR034660">
    <property type="entry name" value="DinB/YfiT-like"/>
</dbReference>
<proteinExistence type="predicted"/>
<dbReference type="AlphaFoldDB" id="A0A058ZKN5"/>
<accession>A0A058ZKN5</accession>
<reference evidence="1 2" key="1">
    <citation type="submission" date="2013-04" db="EMBL/GenBank/DDBJ databases">
        <title>Shimia sp. 22II-S11-Z10 Genome Sequencing.</title>
        <authorList>
            <person name="Lai Q."/>
            <person name="Li G."/>
            <person name="Shao Z."/>
        </authorList>
    </citation>
    <scope>NUCLEOTIDE SEQUENCE [LARGE SCALE GENOMIC DNA]</scope>
    <source>
        <strain evidence="2">22II-S11-Z10</strain>
    </source>
</reference>